<dbReference type="RefSeq" id="WP_151685928.1">
    <property type="nucleotide sequence ID" value="NZ_CP061561.1"/>
</dbReference>
<organism evidence="1 2">
    <name type="scientific">Acinetobacter seifertii</name>
    <dbReference type="NCBI Taxonomy" id="1530123"/>
    <lineage>
        <taxon>Bacteria</taxon>
        <taxon>Pseudomonadati</taxon>
        <taxon>Pseudomonadota</taxon>
        <taxon>Gammaproteobacteria</taxon>
        <taxon>Moraxellales</taxon>
        <taxon>Moraxellaceae</taxon>
        <taxon>Acinetobacter</taxon>
        <taxon>Acinetobacter calcoaceticus/baumannii complex</taxon>
    </lineage>
</organism>
<evidence type="ECO:0000313" key="2">
    <source>
        <dbReference type="Proteomes" id="UP000516862"/>
    </source>
</evidence>
<accession>A0A7H2PWL9</accession>
<proteinExistence type="predicted"/>
<sequence>MGKSNHYIYSIIFLILLVLTGCGKKYMITPDVLPTAHVNQEYRQLIQISGSKVVDKNAELTTDIPEDLGITVKPENDLSRYNIIEIKGKPKYEGTYSISIYADFFGGGNNEIKKTYILKVEK</sequence>
<reference evidence="1 2" key="2">
    <citation type="submission" date="2020-09" db="EMBL/GenBank/DDBJ databases">
        <authorList>
            <person name="Chen F.-J."/>
            <person name="Lee Y.-T."/>
        </authorList>
    </citation>
    <scope>NUCLEOTIDE SEQUENCE [LARGE SCALE GENOMIC DNA]</scope>
    <source>
        <strain evidence="1 2">AS73</strain>
    </source>
</reference>
<protein>
    <submittedName>
        <fullName evidence="1">Uncharacterized protein</fullName>
    </submittedName>
</protein>
<dbReference type="EMBL" id="CP061561">
    <property type="protein sequence ID" value="QNX07252.1"/>
    <property type="molecule type" value="Genomic_DNA"/>
</dbReference>
<dbReference type="PROSITE" id="PS51257">
    <property type="entry name" value="PROKAR_LIPOPROTEIN"/>
    <property type="match status" value="1"/>
</dbReference>
<dbReference type="AlphaFoldDB" id="A0A7H2PWL9"/>
<reference evidence="2" key="1">
    <citation type="submission" date="2020-09" db="EMBL/GenBank/DDBJ databases">
        <title>Clinical and molecular characterization of Acinetobacter seifertii in Taiwan.</title>
        <authorList>
            <person name="Li L.-H."/>
            <person name="Yang Y.-S."/>
            <person name="Sun J.-R."/>
            <person name="Huang T.-W."/>
            <person name="Huang W.-C."/>
            <person name="Wang Y.-C."/>
            <person name="Kuo T.-H."/>
            <person name="Kuo S.-C."/>
            <person name="Chen T.-L."/>
        </authorList>
    </citation>
    <scope>NUCLEOTIDE SEQUENCE [LARGE SCALE GENOMIC DNA]</scope>
    <source>
        <strain evidence="2">AS73</strain>
    </source>
</reference>
<evidence type="ECO:0000313" key="1">
    <source>
        <dbReference type="EMBL" id="QNX07252.1"/>
    </source>
</evidence>
<name>A0A7H2PWL9_9GAMM</name>
<gene>
    <name evidence="1" type="ORF">IC796_13250</name>
</gene>
<dbReference type="Proteomes" id="UP000516862">
    <property type="component" value="Chromosome"/>
</dbReference>